<evidence type="ECO:0000256" key="3">
    <source>
        <dbReference type="ARBA" id="ARBA00023163"/>
    </source>
</evidence>
<feature type="domain" description="HTH tetR-type" evidence="6">
    <location>
        <begin position="1"/>
        <end position="47"/>
    </location>
</feature>
<keyword evidence="2 4" id="KW-0238">DNA-binding</keyword>
<evidence type="ECO:0000256" key="5">
    <source>
        <dbReference type="SAM" id="MobiDB-lite"/>
    </source>
</evidence>
<dbReference type="GO" id="GO:0045892">
    <property type="term" value="P:negative regulation of DNA-templated transcription"/>
    <property type="evidence" value="ECO:0007669"/>
    <property type="project" value="InterPro"/>
</dbReference>
<dbReference type="InterPro" id="IPR001647">
    <property type="entry name" value="HTH_TetR"/>
</dbReference>
<dbReference type="Proteomes" id="UP000188836">
    <property type="component" value="Unassembled WGS sequence"/>
</dbReference>
<comment type="caution">
    <text evidence="7">The sequence shown here is derived from an EMBL/GenBank/DDBJ whole genome shotgun (WGS) entry which is preliminary data.</text>
</comment>
<dbReference type="Pfam" id="PF00440">
    <property type="entry name" value="TetR_N"/>
    <property type="match status" value="1"/>
</dbReference>
<accession>A0A1V2TFA5</accession>
<dbReference type="STRING" id="1538463.B0T36_17045"/>
<gene>
    <name evidence="7" type="ORF">B0T46_14335</name>
</gene>
<dbReference type="PROSITE" id="PS50977">
    <property type="entry name" value="HTH_TETR_2"/>
    <property type="match status" value="1"/>
</dbReference>
<evidence type="ECO:0000256" key="1">
    <source>
        <dbReference type="ARBA" id="ARBA00023015"/>
    </source>
</evidence>
<keyword evidence="3" id="KW-0804">Transcription</keyword>
<evidence type="ECO:0000259" key="6">
    <source>
        <dbReference type="PROSITE" id="PS50977"/>
    </source>
</evidence>
<keyword evidence="8" id="KW-1185">Reference proteome</keyword>
<dbReference type="InterPro" id="IPR009057">
    <property type="entry name" value="Homeodomain-like_sf"/>
</dbReference>
<reference evidence="7 8" key="1">
    <citation type="journal article" date="2016" name="Antonie Van Leeuwenhoek">
        <title>Nocardia donostiensis sp. nov., isolated from human respiratory specimens.</title>
        <authorList>
            <person name="Ercibengoa M."/>
            <person name="Bell M."/>
            <person name="Marimon J.M."/>
            <person name="Humrighouse B."/>
            <person name="Klenk H.P."/>
            <person name="Potter G."/>
            <person name="Perez-Trallero E."/>
        </authorList>
    </citation>
    <scope>NUCLEOTIDE SEQUENCE [LARGE SCALE GENOMIC DNA]</scope>
    <source>
        <strain evidence="7 8">X1655</strain>
    </source>
</reference>
<feature type="region of interest" description="Disordered" evidence="5">
    <location>
        <begin position="165"/>
        <end position="184"/>
    </location>
</feature>
<dbReference type="Gene3D" id="1.10.357.10">
    <property type="entry name" value="Tetracycline Repressor, domain 2"/>
    <property type="match status" value="1"/>
</dbReference>
<proteinExistence type="predicted"/>
<feature type="DNA-binding region" description="H-T-H motif" evidence="4">
    <location>
        <begin position="10"/>
        <end position="29"/>
    </location>
</feature>
<dbReference type="InterPro" id="IPR036271">
    <property type="entry name" value="Tet_transcr_reg_TetR-rel_C_sf"/>
</dbReference>
<dbReference type="InterPro" id="IPR004111">
    <property type="entry name" value="Repressor_TetR_C"/>
</dbReference>
<evidence type="ECO:0000313" key="8">
    <source>
        <dbReference type="Proteomes" id="UP000188836"/>
    </source>
</evidence>
<dbReference type="GO" id="GO:0003677">
    <property type="term" value="F:DNA binding"/>
    <property type="evidence" value="ECO:0007669"/>
    <property type="project" value="UniProtKB-UniRule"/>
</dbReference>
<dbReference type="EMBL" id="MUMY01000011">
    <property type="protein sequence ID" value="ONM48164.1"/>
    <property type="molecule type" value="Genomic_DNA"/>
</dbReference>
<feature type="compositionally biased region" description="Pro residues" evidence="5">
    <location>
        <begin position="170"/>
        <end position="184"/>
    </location>
</feature>
<dbReference type="AlphaFoldDB" id="A0A1V2TFA5"/>
<dbReference type="SUPFAM" id="SSF48498">
    <property type="entry name" value="Tetracyclin repressor-like, C-terminal domain"/>
    <property type="match status" value="1"/>
</dbReference>
<sequence length="184" mass="19698">MAEKGLSALTMRSLAKRLDVTPNALYSHVANKSALIDDLLDDVLAAVDSPASDIENPTACLHQLMASTYNVLLAHSDLVPLYLSRQGARGPNAQRLGAITIDVLRRADVPEPAAADALRVLIVYTIGFAAFTSGLPSENNTEHQPTPKALRDNFDQGLGWLLAGIQQSQPPDPRTVPPTVPRST</sequence>
<organism evidence="7 8">
    <name type="scientific">Nocardia donostiensis</name>
    <dbReference type="NCBI Taxonomy" id="1538463"/>
    <lineage>
        <taxon>Bacteria</taxon>
        <taxon>Bacillati</taxon>
        <taxon>Actinomycetota</taxon>
        <taxon>Actinomycetes</taxon>
        <taxon>Mycobacteriales</taxon>
        <taxon>Nocardiaceae</taxon>
        <taxon>Nocardia</taxon>
    </lineage>
</organism>
<protein>
    <recommendedName>
        <fullName evidence="6">HTH tetR-type domain-containing protein</fullName>
    </recommendedName>
</protein>
<evidence type="ECO:0000256" key="2">
    <source>
        <dbReference type="ARBA" id="ARBA00023125"/>
    </source>
</evidence>
<evidence type="ECO:0000313" key="7">
    <source>
        <dbReference type="EMBL" id="ONM48164.1"/>
    </source>
</evidence>
<dbReference type="SUPFAM" id="SSF46689">
    <property type="entry name" value="Homeodomain-like"/>
    <property type="match status" value="1"/>
</dbReference>
<dbReference type="Pfam" id="PF02909">
    <property type="entry name" value="TetR_C_1"/>
    <property type="match status" value="1"/>
</dbReference>
<evidence type="ECO:0000256" key="4">
    <source>
        <dbReference type="PROSITE-ProRule" id="PRU00335"/>
    </source>
</evidence>
<keyword evidence="1" id="KW-0805">Transcription regulation</keyword>
<name>A0A1V2TFA5_9NOCA</name>